<keyword evidence="7 11" id="KW-0812">Transmembrane</keyword>
<evidence type="ECO:0000256" key="3">
    <source>
        <dbReference type="ARBA" id="ARBA00010072"/>
    </source>
</evidence>
<keyword evidence="10 11" id="KW-0472">Membrane</keyword>
<dbReference type="FunFam" id="1.10.3720.10:FF:000033">
    <property type="entry name" value="Polar amino acid ABC transporter permease"/>
    <property type="match status" value="1"/>
</dbReference>
<dbReference type="GO" id="GO:0043190">
    <property type="term" value="C:ATP-binding cassette (ABC) transporter complex"/>
    <property type="evidence" value="ECO:0007669"/>
    <property type="project" value="InterPro"/>
</dbReference>
<dbReference type="InterPro" id="IPR000515">
    <property type="entry name" value="MetI-like"/>
</dbReference>
<keyword evidence="5 11" id="KW-0813">Transport</keyword>
<dbReference type="EMBL" id="FNVQ01000008">
    <property type="protein sequence ID" value="SEG87054.1"/>
    <property type="molecule type" value="Genomic_DNA"/>
</dbReference>
<keyword evidence="8" id="KW-0029">Amino-acid transport</keyword>
<protein>
    <recommendedName>
        <fullName evidence="4">Putative glutamine transport system permease protein GlnP</fullName>
    </recommendedName>
</protein>
<dbReference type="InterPro" id="IPR035906">
    <property type="entry name" value="MetI-like_sf"/>
</dbReference>
<evidence type="ECO:0000256" key="8">
    <source>
        <dbReference type="ARBA" id="ARBA00022970"/>
    </source>
</evidence>
<feature type="transmembrane region" description="Helical" evidence="11">
    <location>
        <begin position="186"/>
        <end position="208"/>
    </location>
</feature>
<dbReference type="Gene3D" id="1.10.3720.10">
    <property type="entry name" value="MetI-like"/>
    <property type="match status" value="1"/>
</dbReference>
<sequence length="218" mass="24056">MNDFLTRSAEYLPLLLNGLWLTVAVTVLSLVLATALGLLWALLRTSGVPWLSGPTRVFVELVRGIPILVVLFYIYFVMPELGVDLTAFQAGVIGLALTYSCYIGETFRAGIEAVDKGQIEAAKSIGMKRPMMMRRIVLPQAFKIVMPPYANNSVMLLKDSSQVSVISVAELTMQGKMLASSTFDNMTVFTLVALLYLCLTIPLNLGMGRIEKMLRRSR</sequence>
<dbReference type="OrthoDB" id="9809799at2"/>
<dbReference type="RefSeq" id="WP_104005719.1">
    <property type="nucleotide sequence ID" value="NZ_FNVQ01000008.1"/>
</dbReference>
<keyword evidence="14" id="KW-1185">Reference proteome</keyword>
<organism evidence="13 14">
    <name type="scientific">Marinobacterium lutimaris</name>
    <dbReference type="NCBI Taxonomy" id="568106"/>
    <lineage>
        <taxon>Bacteria</taxon>
        <taxon>Pseudomonadati</taxon>
        <taxon>Pseudomonadota</taxon>
        <taxon>Gammaproteobacteria</taxon>
        <taxon>Oceanospirillales</taxon>
        <taxon>Oceanospirillaceae</taxon>
        <taxon>Marinobacterium</taxon>
    </lineage>
</organism>
<dbReference type="InterPro" id="IPR010065">
    <property type="entry name" value="AA_ABC_transptr_permease_3TM"/>
</dbReference>
<evidence type="ECO:0000259" key="12">
    <source>
        <dbReference type="PROSITE" id="PS50928"/>
    </source>
</evidence>
<comment type="similarity">
    <text evidence="3">Belongs to the binding-protein-dependent transport system permease family. HisMQ subfamily.</text>
</comment>
<evidence type="ECO:0000313" key="13">
    <source>
        <dbReference type="EMBL" id="SEG87054.1"/>
    </source>
</evidence>
<evidence type="ECO:0000256" key="5">
    <source>
        <dbReference type="ARBA" id="ARBA00022448"/>
    </source>
</evidence>
<accession>A0A1H6DPI0</accession>
<dbReference type="InterPro" id="IPR043429">
    <property type="entry name" value="ArtM/GltK/GlnP/TcyL/YhdX-like"/>
</dbReference>
<dbReference type="Proteomes" id="UP000236745">
    <property type="component" value="Unassembled WGS sequence"/>
</dbReference>
<dbReference type="GO" id="GO:0022857">
    <property type="term" value="F:transmembrane transporter activity"/>
    <property type="evidence" value="ECO:0007669"/>
    <property type="project" value="InterPro"/>
</dbReference>
<evidence type="ECO:0000256" key="1">
    <source>
        <dbReference type="ARBA" id="ARBA00003159"/>
    </source>
</evidence>
<dbReference type="PROSITE" id="PS50928">
    <property type="entry name" value="ABC_TM1"/>
    <property type="match status" value="1"/>
</dbReference>
<evidence type="ECO:0000256" key="10">
    <source>
        <dbReference type="ARBA" id="ARBA00023136"/>
    </source>
</evidence>
<dbReference type="CDD" id="cd06261">
    <property type="entry name" value="TM_PBP2"/>
    <property type="match status" value="1"/>
</dbReference>
<dbReference type="AlphaFoldDB" id="A0A1H6DPI0"/>
<name>A0A1H6DPI0_9GAMM</name>
<feature type="transmembrane region" description="Helical" evidence="11">
    <location>
        <begin position="55"/>
        <end position="76"/>
    </location>
</feature>
<reference evidence="13 14" key="1">
    <citation type="submission" date="2016-10" db="EMBL/GenBank/DDBJ databases">
        <authorList>
            <person name="de Groot N.N."/>
        </authorList>
    </citation>
    <scope>NUCLEOTIDE SEQUENCE [LARGE SCALE GENOMIC DNA]</scope>
    <source>
        <strain evidence="13 14">DSM 22012</strain>
    </source>
</reference>
<feature type="domain" description="ABC transmembrane type-1" evidence="12">
    <location>
        <begin position="19"/>
        <end position="207"/>
    </location>
</feature>
<gene>
    <name evidence="13" type="ORF">SAMN05444390_10830</name>
</gene>
<comment type="function">
    <text evidence="1">Part of the binding-protein-dependent transport system for glutamine; probably responsible for the translocation of the substrate across the membrane.</text>
</comment>
<evidence type="ECO:0000256" key="9">
    <source>
        <dbReference type="ARBA" id="ARBA00022989"/>
    </source>
</evidence>
<keyword evidence="9 11" id="KW-1133">Transmembrane helix</keyword>
<dbReference type="NCBIfam" id="TIGR01726">
    <property type="entry name" value="HEQRo_perm_3TM"/>
    <property type="match status" value="1"/>
</dbReference>
<evidence type="ECO:0000256" key="2">
    <source>
        <dbReference type="ARBA" id="ARBA00004429"/>
    </source>
</evidence>
<evidence type="ECO:0000256" key="4">
    <source>
        <dbReference type="ARBA" id="ARBA00016506"/>
    </source>
</evidence>
<dbReference type="SUPFAM" id="SSF161098">
    <property type="entry name" value="MetI-like"/>
    <property type="match status" value="1"/>
</dbReference>
<dbReference type="PANTHER" id="PTHR30614:SF0">
    <property type="entry name" value="L-CYSTINE TRANSPORT SYSTEM PERMEASE PROTEIN TCYL"/>
    <property type="match status" value="1"/>
</dbReference>
<evidence type="ECO:0000256" key="7">
    <source>
        <dbReference type="ARBA" id="ARBA00022692"/>
    </source>
</evidence>
<dbReference type="PANTHER" id="PTHR30614">
    <property type="entry name" value="MEMBRANE COMPONENT OF AMINO ACID ABC TRANSPORTER"/>
    <property type="match status" value="1"/>
</dbReference>
<evidence type="ECO:0000313" key="14">
    <source>
        <dbReference type="Proteomes" id="UP000236745"/>
    </source>
</evidence>
<dbReference type="GO" id="GO:0006865">
    <property type="term" value="P:amino acid transport"/>
    <property type="evidence" value="ECO:0007669"/>
    <property type="project" value="UniProtKB-KW"/>
</dbReference>
<evidence type="ECO:0000256" key="6">
    <source>
        <dbReference type="ARBA" id="ARBA00022475"/>
    </source>
</evidence>
<keyword evidence="6" id="KW-1003">Cell membrane</keyword>
<feature type="transmembrane region" description="Helical" evidence="11">
    <location>
        <begin position="20"/>
        <end position="43"/>
    </location>
</feature>
<comment type="subcellular location">
    <subcellularLocation>
        <location evidence="2">Cell inner membrane</location>
        <topology evidence="2">Multi-pass membrane protein</topology>
    </subcellularLocation>
    <subcellularLocation>
        <location evidence="11">Cell membrane</location>
        <topology evidence="11">Multi-pass membrane protein</topology>
    </subcellularLocation>
</comment>
<dbReference type="Pfam" id="PF00528">
    <property type="entry name" value="BPD_transp_1"/>
    <property type="match status" value="1"/>
</dbReference>
<proteinExistence type="inferred from homology"/>
<evidence type="ECO:0000256" key="11">
    <source>
        <dbReference type="RuleBase" id="RU363032"/>
    </source>
</evidence>